<sequence length="74" mass="8312">MGGQRSIPEDRETMIQMHHVHLPKLADHGFVRWDREAGTVTRGPQFDDIRPLLTVLIENRDDLPGGTVVDSPPS</sequence>
<protein>
    <recommendedName>
        <fullName evidence="1">DUF7344 domain-containing protein</fullName>
    </recommendedName>
</protein>
<comment type="caution">
    <text evidence="2">The sequence shown here is derived from an EMBL/GenBank/DDBJ whole genome shotgun (WGS) entry which is preliminary data.</text>
</comment>
<proteinExistence type="predicted"/>
<gene>
    <name evidence="2" type="ORF">ACFQPE_15100</name>
</gene>
<organism evidence="2 3">
    <name type="scientific">Halomarina halobia</name>
    <dbReference type="NCBI Taxonomy" id="3033386"/>
    <lineage>
        <taxon>Archaea</taxon>
        <taxon>Methanobacteriati</taxon>
        <taxon>Methanobacteriota</taxon>
        <taxon>Stenosarchaea group</taxon>
        <taxon>Halobacteria</taxon>
        <taxon>Halobacteriales</taxon>
        <taxon>Natronomonadaceae</taxon>
        <taxon>Halomarina</taxon>
    </lineage>
</organism>
<dbReference type="RefSeq" id="WP_276305613.1">
    <property type="nucleotide sequence ID" value="NZ_JBHTBB010000001.1"/>
</dbReference>
<name>A0ABD6AD38_9EURY</name>
<evidence type="ECO:0000313" key="2">
    <source>
        <dbReference type="EMBL" id="MFC7318110.1"/>
    </source>
</evidence>
<dbReference type="Pfam" id="PF24035">
    <property type="entry name" value="DUF7344"/>
    <property type="match status" value="1"/>
</dbReference>
<evidence type="ECO:0000313" key="3">
    <source>
        <dbReference type="Proteomes" id="UP001596547"/>
    </source>
</evidence>
<dbReference type="AlphaFoldDB" id="A0ABD6AD38"/>
<dbReference type="InterPro" id="IPR055768">
    <property type="entry name" value="DUF7344"/>
</dbReference>
<evidence type="ECO:0000259" key="1">
    <source>
        <dbReference type="Pfam" id="PF24035"/>
    </source>
</evidence>
<keyword evidence="3" id="KW-1185">Reference proteome</keyword>
<dbReference type="Proteomes" id="UP001596547">
    <property type="component" value="Unassembled WGS sequence"/>
</dbReference>
<feature type="domain" description="DUF7344" evidence="1">
    <location>
        <begin position="10"/>
        <end position="41"/>
    </location>
</feature>
<accession>A0ABD6AD38</accession>
<reference evidence="2 3" key="1">
    <citation type="journal article" date="2019" name="Int. J. Syst. Evol. Microbiol.">
        <title>The Global Catalogue of Microorganisms (GCM) 10K type strain sequencing project: providing services to taxonomists for standard genome sequencing and annotation.</title>
        <authorList>
            <consortium name="The Broad Institute Genomics Platform"/>
            <consortium name="The Broad Institute Genome Sequencing Center for Infectious Disease"/>
            <person name="Wu L."/>
            <person name="Ma J."/>
        </authorList>
    </citation>
    <scope>NUCLEOTIDE SEQUENCE [LARGE SCALE GENOMIC DNA]</scope>
    <source>
        <strain evidence="2 3">PSR21</strain>
    </source>
</reference>
<dbReference type="EMBL" id="JBHTBF010000002">
    <property type="protein sequence ID" value="MFC7318110.1"/>
    <property type="molecule type" value="Genomic_DNA"/>
</dbReference>